<dbReference type="PROSITE" id="PS50104">
    <property type="entry name" value="TIR"/>
    <property type="match status" value="1"/>
</dbReference>
<feature type="repeat" description="WD" evidence="1">
    <location>
        <begin position="506"/>
        <end position="538"/>
    </location>
</feature>
<keyword evidence="1" id="KW-0853">WD repeat</keyword>
<evidence type="ECO:0000256" key="1">
    <source>
        <dbReference type="PROSITE-ProRule" id="PRU00221"/>
    </source>
</evidence>
<feature type="repeat" description="WD" evidence="1">
    <location>
        <begin position="837"/>
        <end position="868"/>
    </location>
</feature>
<dbReference type="PROSITE" id="PS50082">
    <property type="entry name" value="WD_REPEATS_2"/>
    <property type="match status" value="5"/>
</dbReference>
<dbReference type="InterPro" id="IPR011047">
    <property type="entry name" value="Quinoprotein_ADH-like_sf"/>
</dbReference>
<dbReference type="PANTHER" id="PTHR45333">
    <property type="entry name" value="MEMBRANE PROTEIN-RELATED"/>
    <property type="match status" value="1"/>
</dbReference>
<feature type="domain" description="TIR" evidence="3">
    <location>
        <begin position="7"/>
        <end position="132"/>
    </location>
</feature>
<feature type="repeat" description="WD" evidence="1">
    <location>
        <begin position="549"/>
        <end position="584"/>
    </location>
</feature>
<sequence length="913" mass="96489">MGGGDGTRIDAFVSYSRAADSRLAPSIQRGLTRLAKKWYRTRALHVFRDQTDLSASHALGASIERALADARFFVLLASPAAAESKWVAKEIEFWQRDRTSDTFLIALTDGTIRWDDEAGDFDWSVTDALPRSLSGYFEAEPLWQDLTWSRDADRLSLWHAGFRDAVATLAAPIHGSTKRALDNAEVKEHRALLLVGALATALILILAVAFGIQYWFATAERDRANANARDATVMSAIQRAQVELANAETGYDVRAYGRLMAARSLAGRPSVEGAAYDAALDAAYSRPNLLRVTEVDSGPDGRAAMTVDGGRVAFGGKEQPTLWSPRTGRPSGPALEAGEMTDSRALALAFSHDGKRLAAAFETAVVLWDVASGKKISEFATDRRTTTSLALSPDGTTVAVAGGGLRIWDAVSGRRLGEPLGVTGDRVVFSPDGRKLAFDALDNGGSEVHVRDVGAEGADEVVIPYPHDVIGDIAFAPDGDALAVGTEDGGLRLWDPDSGEAAGRAMTGHRGAIRAIAFASGGSRIATAGADRSIRQWNPATGTPIGFPLTGHAGPVDFVAFSRGGSELVSLGEDATLRRWDARNALLPTGPDDASAPDALAVAPRGSKVAVGGSEGVRVFDQETGVQVATLDLPQGVLSLSYSPDGTFLLIVSPDALRLWEEGAEARTVTLDSSVGPVAGAAFMPYGRQIVVGSYAGKLLFEDLDAEATGTPSASIDIKCAAGHLAVSQDGMQVAYACDHTGGVADAEAGKVRTFQAEGRVTALVISPDGRTLILGTPDGTVWRLEHGAEAFVGVGVHRGAVQSVAYGPDGRWFASAGEDGSVAVYPHGAKEISARVPAHTGPVEAVAFSRDGSRLISLGADKAARVWHTFRDPAGDLCRRITYNMSESDWKKWISDSFDYRDQCAGKPRAHG</sequence>
<dbReference type="InterPro" id="IPR000157">
    <property type="entry name" value="TIR_dom"/>
</dbReference>
<gene>
    <name evidence="4" type="ORF">G3I66_19545</name>
</gene>
<dbReference type="Gene3D" id="3.40.50.10140">
    <property type="entry name" value="Toll/interleukin-1 receptor homology (TIR) domain"/>
    <property type="match status" value="1"/>
</dbReference>
<dbReference type="RefSeq" id="WP_164276153.1">
    <property type="nucleotide sequence ID" value="NZ_JAAGMQ010000583.1"/>
</dbReference>
<evidence type="ECO:0000259" key="3">
    <source>
        <dbReference type="PROSITE" id="PS50104"/>
    </source>
</evidence>
<dbReference type="SUPFAM" id="SSF50998">
    <property type="entry name" value="Quinoprotein alcohol dehydrogenase-like"/>
    <property type="match status" value="2"/>
</dbReference>
<keyword evidence="2" id="KW-0472">Membrane</keyword>
<dbReference type="Pfam" id="PF00400">
    <property type="entry name" value="WD40"/>
    <property type="match status" value="5"/>
</dbReference>
<dbReference type="GO" id="GO:0007165">
    <property type="term" value="P:signal transduction"/>
    <property type="evidence" value="ECO:0007669"/>
    <property type="project" value="InterPro"/>
</dbReference>
<dbReference type="SUPFAM" id="SSF52200">
    <property type="entry name" value="Toll/Interleukin receptor TIR domain"/>
    <property type="match status" value="1"/>
</dbReference>
<dbReference type="AlphaFoldDB" id="A0A6G3TF66"/>
<dbReference type="PROSITE" id="PS50294">
    <property type="entry name" value="WD_REPEATS_REGION"/>
    <property type="match status" value="5"/>
</dbReference>
<reference evidence="4 5" key="1">
    <citation type="submission" date="2020-01" db="EMBL/GenBank/DDBJ databases">
        <title>Insect and environment-associated Actinomycetes.</title>
        <authorList>
            <person name="Currrie C."/>
            <person name="Chevrette M."/>
            <person name="Carlson C."/>
            <person name="Stubbendieck R."/>
            <person name="Wendt-Pienkowski E."/>
        </authorList>
    </citation>
    <scope>NUCLEOTIDE SEQUENCE [LARGE SCALE GENOMIC DNA]</scope>
    <source>
        <strain evidence="4 5">SID7739</strain>
    </source>
</reference>
<keyword evidence="2" id="KW-0812">Transmembrane</keyword>
<dbReference type="InterPro" id="IPR035897">
    <property type="entry name" value="Toll_tir_struct_dom_sf"/>
</dbReference>
<protein>
    <submittedName>
        <fullName evidence="4">TIR domain-containing protein</fullName>
    </submittedName>
</protein>
<proteinExistence type="predicted"/>
<dbReference type="SMART" id="SM00320">
    <property type="entry name" value="WD40"/>
    <property type="match status" value="11"/>
</dbReference>
<feature type="repeat" description="WD" evidence="1">
    <location>
        <begin position="795"/>
        <end position="826"/>
    </location>
</feature>
<feature type="repeat" description="WD" evidence="1">
    <location>
        <begin position="470"/>
        <end position="504"/>
    </location>
</feature>
<dbReference type="Gene3D" id="2.130.10.10">
    <property type="entry name" value="YVTN repeat-like/Quinoprotein amine dehydrogenase"/>
    <property type="match status" value="4"/>
</dbReference>
<dbReference type="InterPro" id="IPR015943">
    <property type="entry name" value="WD40/YVTN_repeat-like_dom_sf"/>
</dbReference>
<keyword evidence="2" id="KW-1133">Transmembrane helix</keyword>
<dbReference type="SMART" id="SM00255">
    <property type="entry name" value="TIR"/>
    <property type="match status" value="1"/>
</dbReference>
<accession>A0A6G3TF66</accession>
<evidence type="ECO:0000313" key="5">
    <source>
        <dbReference type="Proteomes" id="UP000475666"/>
    </source>
</evidence>
<evidence type="ECO:0000313" key="4">
    <source>
        <dbReference type="EMBL" id="NEC35340.1"/>
    </source>
</evidence>
<organism evidence="4 5">
    <name type="scientific">Streptomyces rubrogriseus</name>
    <dbReference type="NCBI Taxonomy" id="194673"/>
    <lineage>
        <taxon>Bacteria</taxon>
        <taxon>Bacillati</taxon>
        <taxon>Actinomycetota</taxon>
        <taxon>Actinomycetes</taxon>
        <taxon>Kitasatosporales</taxon>
        <taxon>Streptomycetaceae</taxon>
        <taxon>Streptomyces</taxon>
        <taxon>Streptomyces violaceoruber group</taxon>
    </lineage>
</organism>
<feature type="transmembrane region" description="Helical" evidence="2">
    <location>
        <begin position="191"/>
        <end position="216"/>
    </location>
</feature>
<dbReference type="PANTHER" id="PTHR45333:SF1">
    <property type="entry name" value="CHROMOSOME UNDETERMINED SCAFFOLD_625, WHOLE GENOME SHOTGUN SEQUENCE"/>
    <property type="match status" value="1"/>
</dbReference>
<name>A0A6G3TF66_9ACTN</name>
<dbReference type="EMBL" id="JAAGMQ010000583">
    <property type="protein sequence ID" value="NEC35340.1"/>
    <property type="molecule type" value="Genomic_DNA"/>
</dbReference>
<dbReference type="Proteomes" id="UP000475666">
    <property type="component" value="Unassembled WGS sequence"/>
</dbReference>
<dbReference type="CDD" id="cd00200">
    <property type="entry name" value="WD40"/>
    <property type="match status" value="1"/>
</dbReference>
<evidence type="ECO:0000256" key="2">
    <source>
        <dbReference type="SAM" id="Phobius"/>
    </source>
</evidence>
<dbReference type="InterPro" id="IPR001680">
    <property type="entry name" value="WD40_rpt"/>
</dbReference>
<comment type="caution">
    <text evidence="4">The sequence shown here is derived from an EMBL/GenBank/DDBJ whole genome shotgun (WGS) entry which is preliminary data.</text>
</comment>
<dbReference type="Pfam" id="PF13676">
    <property type="entry name" value="TIR_2"/>
    <property type="match status" value="1"/>
</dbReference>